<evidence type="ECO:0000313" key="2">
    <source>
        <dbReference type="EMBL" id="GAA5051194.1"/>
    </source>
</evidence>
<dbReference type="RefSeq" id="WP_227777653.1">
    <property type="nucleotide sequence ID" value="NZ_BAABKX010000008.1"/>
</dbReference>
<evidence type="ECO:0000313" key="3">
    <source>
        <dbReference type="Proteomes" id="UP001501729"/>
    </source>
</evidence>
<dbReference type="Proteomes" id="UP001501729">
    <property type="component" value="Unassembled WGS sequence"/>
</dbReference>
<dbReference type="EMBL" id="BAABKX010000008">
    <property type="protein sequence ID" value="GAA5051194.1"/>
    <property type="molecule type" value="Genomic_DNA"/>
</dbReference>
<reference evidence="2 3" key="1">
    <citation type="journal article" date="2019" name="Int. J. Syst. Evol. Microbiol.">
        <title>The Global Catalogue of Microorganisms (GCM) 10K type strain sequencing project: providing services to taxonomists for standard genome sequencing and annotation.</title>
        <authorList>
            <consortium name="The Broad Institute Genomics Platform"/>
            <consortium name="The Broad Institute Genome Sequencing Center for Infectious Disease"/>
            <person name="Wu L."/>
            <person name="Ma J."/>
        </authorList>
    </citation>
    <scope>NUCLEOTIDE SEQUENCE [LARGE SCALE GENOMIC DNA]</scope>
    <source>
        <strain evidence="2 3">JCM 17504</strain>
    </source>
</reference>
<gene>
    <name evidence="2" type="ORF">GCM10025751_26170</name>
</gene>
<keyword evidence="1" id="KW-0472">Membrane</keyword>
<keyword evidence="1" id="KW-0812">Transmembrane</keyword>
<dbReference type="AlphaFoldDB" id="A0AAV3UI35"/>
<proteinExistence type="predicted"/>
<evidence type="ECO:0000256" key="1">
    <source>
        <dbReference type="SAM" id="Phobius"/>
    </source>
</evidence>
<organism evidence="2 3">
    <name type="scientific">Haladaptatus pallidirubidus</name>
    <dbReference type="NCBI Taxonomy" id="1008152"/>
    <lineage>
        <taxon>Archaea</taxon>
        <taxon>Methanobacteriati</taxon>
        <taxon>Methanobacteriota</taxon>
        <taxon>Stenosarchaea group</taxon>
        <taxon>Halobacteria</taxon>
        <taxon>Halobacteriales</taxon>
        <taxon>Haladaptataceae</taxon>
        <taxon>Haladaptatus</taxon>
    </lineage>
</organism>
<feature type="transmembrane region" description="Helical" evidence="1">
    <location>
        <begin position="24"/>
        <end position="41"/>
    </location>
</feature>
<accession>A0AAV3UI35</accession>
<feature type="transmembrane region" description="Helical" evidence="1">
    <location>
        <begin position="47"/>
        <end position="65"/>
    </location>
</feature>
<dbReference type="GeneID" id="68616259"/>
<sequence length="129" mass="13953">METFPIAGQIINTKIIFGLTARDIGEALVIPFLGLGIAQSLGASGDLFFIATGIALALGVVILLITPAAQRPLSYARACVHYYLGITTYRNRRTRPTTEPMKTQDMVGVRHAGLDIETIEAKDDPDSHK</sequence>
<evidence type="ECO:0008006" key="4">
    <source>
        <dbReference type="Google" id="ProtNLM"/>
    </source>
</evidence>
<keyword evidence="3" id="KW-1185">Reference proteome</keyword>
<protein>
    <recommendedName>
        <fullName evidence="4">PrgI family protein</fullName>
    </recommendedName>
</protein>
<comment type="caution">
    <text evidence="2">The sequence shown here is derived from an EMBL/GenBank/DDBJ whole genome shotgun (WGS) entry which is preliminary data.</text>
</comment>
<name>A0AAV3UI35_9EURY</name>
<keyword evidence="1" id="KW-1133">Transmembrane helix</keyword>